<evidence type="ECO:0000256" key="5">
    <source>
        <dbReference type="SAM" id="Phobius"/>
    </source>
</evidence>
<dbReference type="Gene3D" id="2.30.30.60">
    <property type="match status" value="1"/>
</dbReference>
<reference evidence="7 8" key="1">
    <citation type="submission" date="2018-04" db="EMBL/GenBank/DDBJ databases">
        <title>Marixanthomonas spongiae HN-E44 sp. nov., isolated from a marine sponge.</title>
        <authorList>
            <person name="Luo L."/>
            <person name="Zhuang L."/>
        </authorList>
    </citation>
    <scope>NUCLEOTIDE SEQUENCE [LARGE SCALE GENOMIC DNA]</scope>
    <source>
        <strain evidence="7 8">HN-E44</strain>
    </source>
</reference>
<feature type="transmembrane region" description="Helical" evidence="5">
    <location>
        <begin position="6"/>
        <end position="31"/>
    </location>
</feature>
<dbReference type="SUPFAM" id="SSF50182">
    <property type="entry name" value="Sm-like ribonucleoproteins"/>
    <property type="match status" value="1"/>
</dbReference>
<comment type="subcellular location">
    <subcellularLocation>
        <location evidence="1">Membrane</location>
    </subcellularLocation>
</comment>
<dbReference type="Proteomes" id="UP000245962">
    <property type="component" value="Unassembled WGS sequence"/>
</dbReference>
<dbReference type="EMBL" id="QEHR01000007">
    <property type="protein sequence ID" value="PVW13891.1"/>
    <property type="molecule type" value="Genomic_DNA"/>
</dbReference>
<comment type="caution">
    <text evidence="7">The sequence shown here is derived from an EMBL/GenBank/DDBJ whole genome shotgun (WGS) entry which is preliminary data.</text>
</comment>
<proteinExistence type="predicted"/>
<sequence>MFIELYLSQLLKSVFIVLLFLALRFMAVHVIKRYAKKFERLEHRTGLIVKHVNFSSIFFIALFLIIIWGVQIKDLGLVLSSVFAVIGVGFFAQWSILSNITSGVIMFFTFPYKIGDYIKIHDNDFPYEGMIEDIKSFHVMVRTKDKGLITYPNSMMLQKGVSVIKAEDYHTMMHQEEEQDKNIAEHGTD</sequence>
<keyword evidence="8" id="KW-1185">Reference proteome</keyword>
<dbReference type="GO" id="GO:0008381">
    <property type="term" value="F:mechanosensitive monoatomic ion channel activity"/>
    <property type="evidence" value="ECO:0007669"/>
    <property type="project" value="InterPro"/>
</dbReference>
<organism evidence="7 8">
    <name type="scientific">Marixanthomonas spongiae</name>
    <dbReference type="NCBI Taxonomy" id="2174845"/>
    <lineage>
        <taxon>Bacteria</taxon>
        <taxon>Pseudomonadati</taxon>
        <taxon>Bacteroidota</taxon>
        <taxon>Flavobacteriia</taxon>
        <taxon>Flavobacteriales</taxon>
        <taxon>Flavobacteriaceae</taxon>
        <taxon>Marixanthomonas</taxon>
    </lineage>
</organism>
<evidence type="ECO:0000256" key="4">
    <source>
        <dbReference type="ARBA" id="ARBA00023136"/>
    </source>
</evidence>
<keyword evidence="4 5" id="KW-0472">Membrane</keyword>
<dbReference type="InterPro" id="IPR023408">
    <property type="entry name" value="MscS_beta-dom_sf"/>
</dbReference>
<dbReference type="Pfam" id="PF00924">
    <property type="entry name" value="MS_channel_2nd"/>
    <property type="match status" value="1"/>
</dbReference>
<dbReference type="InterPro" id="IPR010920">
    <property type="entry name" value="LSM_dom_sf"/>
</dbReference>
<dbReference type="PANTHER" id="PTHR30221:SF8">
    <property type="entry name" value="SMALL-CONDUCTANCE MECHANOSENSITIVE CHANNEL"/>
    <property type="match status" value="1"/>
</dbReference>
<feature type="domain" description="Mechanosensitive ion channel MscS" evidence="6">
    <location>
        <begin position="96"/>
        <end position="159"/>
    </location>
</feature>
<dbReference type="AlphaFoldDB" id="A0A2U0HYE1"/>
<evidence type="ECO:0000259" key="6">
    <source>
        <dbReference type="Pfam" id="PF00924"/>
    </source>
</evidence>
<keyword evidence="2 5" id="KW-0812">Transmembrane</keyword>
<dbReference type="GO" id="GO:0016020">
    <property type="term" value="C:membrane"/>
    <property type="evidence" value="ECO:0007669"/>
    <property type="project" value="UniProtKB-SubCell"/>
</dbReference>
<dbReference type="RefSeq" id="WP_116695025.1">
    <property type="nucleotide sequence ID" value="NZ_QEHR01000007.1"/>
</dbReference>
<protein>
    <submittedName>
        <fullName evidence="7">Mechanosensitive ion channel protein MscS</fullName>
    </submittedName>
</protein>
<evidence type="ECO:0000313" key="8">
    <source>
        <dbReference type="Proteomes" id="UP000245962"/>
    </source>
</evidence>
<gene>
    <name evidence="7" type="ORF">DDV96_12120</name>
</gene>
<keyword evidence="3 5" id="KW-1133">Transmembrane helix</keyword>
<evidence type="ECO:0000313" key="7">
    <source>
        <dbReference type="EMBL" id="PVW13891.1"/>
    </source>
</evidence>
<name>A0A2U0HYE1_9FLAO</name>
<dbReference type="OrthoDB" id="5705501at2"/>
<feature type="transmembrane region" description="Helical" evidence="5">
    <location>
        <begin position="82"/>
        <end position="110"/>
    </location>
</feature>
<evidence type="ECO:0000256" key="1">
    <source>
        <dbReference type="ARBA" id="ARBA00004370"/>
    </source>
</evidence>
<dbReference type="InterPro" id="IPR006685">
    <property type="entry name" value="MscS_channel_2nd"/>
</dbReference>
<feature type="transmembrane region" description="Helical" evidence="5">
    <location>
        <begin position="52"/>
        <end position="70"/>
    </location>
</feature>
<accession>A0A2U0HYE1</accession>
<evidence type="ECO:0000256" key="3">
    <source>
        <dbReference type="ARBA" id="ARBA00022989"/>
    </source>
</evidence>
<evidence type="ECO:0000256" key="2">
    <source>
        <dbReference type="ARBA" id="ARBA00022692"/>
    </source>
</evidence>
<dbReference type="InterPro" id="IPR045275">
    <property type="entry name" value="MscS_archaea/bacteria_type"/>
</dbReference>
<dbReference type="PANTHER" id="PTHR30221">
    <property type="entry name" value="SMALL-CONDUCTANCE MECHANOSENSITIVE CHANNEL"/>
    <property type="match status" value="1"/>
</dbReference>